<evidence type="ECO:0000256" key="1">
    <source>
        <dbReference type="ARBA" id="ARBA00004429"/>
    </source>
</evidence>
<dbReference type="EMBL" id="CP022355">
    <property type="protein sequence ID" value="ASK78671.1"/>
    <property type="molecule type" value="Genomic_DNA"/>
</dbReference>
<feature type="transmembrane region" description="Helical" evidence="9">
    <location>
        <begin position="92"/>
        <end position="114"/>
    </location>
</feature>
<feature type="transmembrane region" description="Helical" evidence="9">
    <location>
        <begin position="167"/>
        <end position="184"/>
    </location>
</feature>
<accession>A0A220VEF1</accession>
<keyword evidence="7 9" id="KW-0472">Membrane</keyword>
<evidence type="ECO:0000256" key="3">
    <source>
        <dbReference type="ARBA" id="ARBA00022448"/>
    </source>
</evidence>
<dbReference type="Pfam" id="PF01554">
    <property type="entry name" value="MatE"/>
    <property type="match status" value="2"/>
</dbReference>
<dbReference type="NCBIfam" id="TIGR00797">
    <property type="entry name" value="matE"/>
    <property type="match status" value="1"/>
</dbReference>
<dbReference type="KEGG" id="pmai:CF386_06475"/>
<feature type="transmembrane region" description="Helical" evidence="9">
    <location>
        <begin position="414"/>
        <end position="433"/>
    </location>
</feature>
<gene>
    <name evidence="10" type="ORF">CF386_06475</name>
</gene>
<proteinExistence type="predicted"/>
<dbReference type="GO" id="GO:0005886">
    <property type="term" value="C:plasma membrane"/>
    <property type="evidence" value="ECO:0007669"/>
    <property type="project" value="UniProtKB-SubCell"/>
</dbReference>
<feature type="transmembrane region" description="Helical" evidence="9">
    <location>
        <begin position="60"/>
        <end position="80"/>
    </location>
</feature>
<dbReference type="GO" id="GO:0015297">
    <property type="term" value="F:antiporter activity"/>
    <property type="evidence" value="ECO:0007669"/>
    <property type="project" value="InterPro"/>
</dbReference>
<evidence type="ECO:0000256" key="9">
    <source>
        <dbReference type="SAM" id="Phobius"/>
    </source>
</evidence>
<feature type="transmembrane region" description="Helical" evidence="9">
    <location>
        <begin position="357"/>
        <end position="377"/>
    </location>
</feature>
<dbReference type="RefSeq" id="WP_089073579.1">
    <property type="nucleotide sequence ID" value="NZ_CBCSAM010000001.1"/>
</dbReference>
<feature type="transmembrane region" description="Helical" evidence="9">
    <location>
        <begin position="318"/>
        <end position="337"/>
    </location>
</feature>
<dbReference type="OrthoDB" id="9806302at2"/>
<dbReference type="PANTHER" id="PTHR43549">
    <property type="entry name" value="MULTIDRUG RESISTANCE PROTEIN YPNP-RELATED"/>
    <property type="match status" value="1"/>
</dbReference>
<feature type="transmembrane region" description="Helical" evidence="9">
    <location>
        <begin position="190"/>
        <end position="213"/>
    </location>
</feature>
<protein>
    <recommendedName>
        <fullName evidence="2">Multidrug resistance protein NorM</fullName>
    </recommendedName>
    <alternativeName>
        <fullName evidence="8">Na(+)/drug antiporter</fullName>
    </alternativeName>
</protein>
<dbReference type="GO" id="GO:0042910">
    <property type="term" value="F:xenobiotic transmembrane transporter activity"/>
    <property type="evidence" value="ECO:0007669"/>
    <property type="project" value="InterPro"/>
</dbReference>
<feature type="transmembrane region" description="Helical" evidence="9">
    <location>
        <begin position="245"/>
        <end position="272"/>
    </location>
</feature>
<evidence type="ECO:0000256" key="6">
    <source>
        <dbReference type="ARBA" id="ARBA00022989"/>
    </source>
</evidence>
<keyword evidence="11" id="KW-1185">Reference proteome</keyword>
<feature type="transmembrane region" description="Helical" evidence="9">
    <location>
        <begin position="389"/>
        <end position="408"/>
    </location>
</feature>
<evidence type="ECO:0000313" key="11">
    <source>
        <dbReference type="Proteomes" id="UP000242175"/>
    </source>
</evidence>
<evidence type="ECO:0000256" key="7">
    <source>
        <dbReference type="ARBA" id="ARBA00023136"/>
    </source>
</evidence>
<dbReference type="AlphaFoldDB" id="A0A220VEF1"/>
<keyword evidence="5 9" id="KW-0812">Transmembrane</keyword>
<dbReference type="Proteomes" id="UP000242175">
    <property type="component" value="Chromosome large"/>
</dbReference>
<name>A0A220VEF1_9GAMM</name>
<evidence type="ECO:0000256" key="5">
    <source>
        <dbReference type="ARBA" id="ARBA00022692"/>
    </source>
</evidence>
<dbReference type="PIRSF" id="PIRSF006603">
    <property type="entry name" value="DinF"/>
    <property type="match status" value="1"/>
</dbReference>
<dbReference type="PANTHER" id="PTHR43549:SF3">
    <property type="entry name" value="MULTIDRUG RESISTANCE PROTEIN YPNP-RELATED"/>
    <property type="match status" value="1"/>
</dbReference>
<evidence type="ECO:0000256" key="8">
    <source>
        <dbReference type="ARBA" id="ARBA00030855"/>
    </source>
</evidence>
<feature type="transmembrane region" description="Helical" evidence="9">
    <location>
        <begin position="20"/>
        <end position="40"/>
    </location>
</feature>
<evidence type="ECO:0000256" key="2">
    <source>
        <dbReference type="ARBA" id="ARBA00013489"/>
    </source>
</evidence>
<sequence>MSKAVLTTGSISTHLLKLTLPALVGILCTFSFTIVDTYFISLLGQNELAAISYSTPMIDIIIGVAIGIGIAISSIGARMFGSGDFENIKTFIFHAFLFCLFLSLIITIFGILNIDTIFKGLGAAGNTLVEIHNFMIVWFLGVFPLFMIFVCSNALRANGKAKGPAKIQIYMAILNLVLDPIFIFSLNLGIMGAAIAGLISRFAGLFILIRILIKEDMITFDYQNHMKGFLLSWNKIIKMSVPACLANMIGPLATFWITYLLSIVSQFAVAGFGVATKIQMIAVIPMFALSGSIGPIIGQNFSAKKWDRSFLTLKMSSIFSIFWGVFISLLLLVLGPYLSRVFSDNLKVTEVSDSYMYIVPVSYIGWGIIMMVCANFNSLGKPIRSTLISLFRMLILFIPLSYFMFNLYSFKGVFISFNISTLFVAGVAYFWAYKDYKGYGS</sequence>
<organism evidence="10 11">
    <name type="scientific">Paraphotobacterium marinum</name>
    <dbReference type="NCBI Taxonomy" id="1755811"/>
    <lineage>
        <taxon>Bacteria</taxon>
        <taxon>Pseudomonadati</taxon>
        <taxon>Pseudomonadota</taxon>
        <taxon>Gammaproteobacteria</taxon>
        <taxon>Vibrionales</taxon>
        <taxon>Vibrionaceae</taxon>
        <taxon>Paraphotobacterium</taxon>
    </lineage>
</organism>
<keyword evidence="6 9" id="KW-1133">Transmembrane helix</keyword>
<evidence type="ECO:0000256" key="4">
    <source>
        <dbReference type="ARBA" id="ARBA00022475"/>
    </source>
</evidence>
<evidence type="ECO:0000313" key="10">
    <source>
        <dbReference type="EMBL" id="ASK78671.1"/>
    </source>
</evidence>
<keyword evidence="3" id="KW-0813">Transport</keyword>
<reference evidence="10 11" key="1">
    <citation type="journal article" date="2016" name="Int. J. Syst. Evol. Microbiol.">
        <title>Paraphotobacterium marinum gen. nov., sp. nov., a member of the family Vibrionaceae, isolated from surface seawater.</title>
        <authorList>
            <person name="Huang Z."/>
            <person name="Dong C."/>
            <person name="Shao Z."/>
        </authorList>
    </citation>
    <scope>NUCLEOTIDE SEQUENCE [LARGE SCALE GENOMIC DNA]</scope>
    <source>
        <strain evidence="10 11">NSCS20N07D</strain>
    </source>
</reference>
<feature type="transmembrane region" description="Helical" evidence="9">
    <location>
        <begin position="134"/>
        <end position="155"/>
    </location>
</feature>
<dbReference type="InterPro" id="IPR052031">
    <property type="entry name" value="Membrane_Transporter-Flippase"/>
</dbReference>
<comment type="subcellular location">
    <subcellularLocation>
        <location evidence="1">Cell inner membrane</location>
        <topology evidence="1">Multi-pass membrane protein</topology>
    </subcellularLocation>
</comment>
<feature type="transmembrane region" description="Helical" evidence="9">
    <location>
        <begin position="278"/>
        <end position="297"/>
    </location>
</feature>
<dbReference type="InterPro" id="IPR002528">
    <property type="entry name" value="MATE_fam"/>
</dbReference>
<keyword evidence="4" id="KW-1003">Cell membrane</keyword>
<dbReference type="InterPro" id="IPR048279">
    <property type="entry name" value="MdtK-like"/>
</dbReference>